<organism evidence="6 7">
    <name type="scientific">Alicyclobacillus acidoterrestris (strain ATCC 49025 / DSM 3922 / CIP 106132 / NCIMB 13137 / GD3B)</name>
    <dbReference type="NCBI Taxonomy" id="1356854"/>
    <lineage>
        <taxon>Bacteria</taxon>
        <taxon>Bacillati</taxon>
        <taxon>Bacillota</taxon>
        <taxon>Bacilli</taxon>
        <taxon>Bacillales</taxon>
        <taxon>Alicyclobacillaceae</taxon>
        <taxon>Alicyclobacillus</taxon>
    </lineage>
</organism>
<keyword evidence="7" id="KW-1185">Reference proteome</keyword>
<dbReference type="GO" id="GO:0003700">
    <property type="term" value="F:DNA-binding transcription factor activity"/>
    <property type="evidence" value="ECO:0007669"/>
    <property type="project" value="TreeGrafter"/>
</dbReference>
<protein>
    <submittedName>
        <fullName evidence="6">LacI family DNA-binding transcriptional regulator</fullName>
    </submittedName>
</protein>
<keyword evidence="3 6" id="KW-0238">DNA-binding</keyword>
<sequence length="356" mass="39293">MFLSKKVTMQQIADLAGVSKYAVSKALSGQSGVSQETRDRIVKIATQLGYFIQPRATASARRPVQSTTRKANTVVILLPNIRMQNRASSYWGRIVDGMIEALKENDLNMMLVTEHAPENFLAVLNPSGLLGVIGVGLVDNAILLEIRKLSIPFVLVDHEDDTVPSDCVFVNNFDASTRLTNHLIGLGHTKLQFIGDISYAESFFERWLAFRTTLERNHIPLVQNEAFLQEQGSSREEHQAKITKEVEQMRRDGQLPTAFVCANDSIAISTIRALESLGIDVPGEVSVTGFDDIDDVFEVTPALTTVHVDKEALGKRAVEMLLRRVEMPGAKQEKLLMSGDVIFRDSVAPMKAGVVS</sequence>
<dbReference type="SMART" id="SM00354">
    <property type="entry name" value="HTH_LACI"/>
    <property type="match status" value="1"/>
</dbReference>
<keyword evidence="2" id="KW-0805">Transcription regulation</keyword>
<dbReference type="PANTHER" id="PTHR30146">
    <property type="entry name" value="LACI-RELATED TRANSCRIPTIONAL REPRESSOR"/>
    <property type="match status" value="1"/>
</dbReference>
<evidence type="ECO:0000256" key="3">
    <source>
        <dbReference type="ARBA" id="ARBA00023125"/>
    </source>
</evidence>
<name>A0A9E7CZI3_ALIAG</name>
<dbReference type="Gene3D" id="1.10.260.40">
    <property type="entry name" value="lambda repressor-like DNA-binding domains"/>
    <property type="match status" value="1"/>
</dbReference>
<dbReference type="AlphaFoldDB" id="A0A9E7CZI3"/>
<dbReference type="Proteomes" id="UP000829401">
    <property type="component" value="Chromosome"/>
</dbReference>
<evidence type="ECO:0000259" key="5">
    <source>
        <dbReference type="PROSITE" id="PS50932"/>
    </source>
</evidence>
<keyword evidence="4" id="KW-0804">Transcription</keyword>
<evidence type="ECO:0000256" key="2">
    <source>
        <dbReference type="ARBA" id="ARBA00023015"/>
    </source>
</evidence>
<dbReference type="SUPFAM" id="SSF47413">
    <property type="entry name" value="lambda repressor-like DNA-binding domains"/>
    <property type="match status" value="1"/>
</dbReference>
<dbReference type="InterPro" id="IPR000843">
    <property type="entry name" value="HTH_LacI"/>
</dbReference>
<dbReference type="GO" id="GO:0000976">
    <property type="term" value="F:transcription cis-regulatory region binding"/>
    <property type="evidence" value="ECO:0007669"/>
    <property type="project" value="TreeGrafter"/>
</dbReference>
<dbReference type="Gene3D" id="3.40.50.2300">
    <property type="match status" value="2"/>
</dbReference>
<feature type="domain" description="HTH lacI-type" evidence="5">
    <location>
        <begin position="7"/>
        <end position="61"/>
    </location>
</feature>
<dbReference type="PROSITE" id="PS50932">
    <property type="entry name" value="HTH_LACI_2"/>
    <property type="match status" value="1"/>
</dbReference>
<keyword evidence="1" id="KW-0678">Repressor</keyword>
<dbReference type="EMBL" id="CP080467">
    <property type="protein sequence ID" value="UNO50211.1"/>
    <property type="molecule type" value="Genomic_DNA"/>
</dbReference>
<accession>A0A9E7CZI3</accession>
<proteinExistence type="predicted"/>
<evidence type="ECO:0000256" key="1">
    <source>
        <dbReference type="ARBA" id="ARBA00022491"/>
    </source>
</evidence>
<evidence type="ECO:0000313" key="6">
    <source>
        <dbReference type="EMBL" id="UNO50211.1"/>
    </source>
</evidence>
<dbReference type="CDD" id="cd01392">
    <property type="entry name" value="HTH_LacI"/>
    <property type="match status" value="1"/>
</dbReference>
<evidence type="ECO:0000256" key="4">
    <source>
        <dbReference type="ARBA" id="ARBA00023163"/>
    </source>
</evidence>
<dbReference type="InterPro" id="IPR028082">
    <property type="entry name" value="Peripla_BP_I"/>
</dbReference>
<dbReference type="PANTHER" id="PTHR30146:SF148">
    <property type="entry name" value="HTH-TYPE TRANSCRIPTIONAL REPRESSOR PURR-RELATED"/>
    <property type="match status" value="1"/>
</dbReference>
<dbReference type="Pfam" id="PF00356">
    <property type="entry name" value="LacI"/>
    <property type="match status" value="1"/>
</dbReference>
<dbReference type="KEGG" id="aaco:K1I37_06980"/>
<evidence type="ECO:0000313" key="7">
    <source>
        <dbReference type="Proteomes" id="UP000829401"/>
    </source>
</evidence>
<gene>
    <name evidence="6" type="ORF">K1I37_06980</name>
</gene>
<dbReference type="RefSeq" id="WP_031219010.1">
    <property type="nucleotide sequence ID" value="NZ_AURB01000156.1"/>
</dbReference>
<dbReference type="InterPro" id="IPR010982">
    <property type="entry name" value="Lambda_DNA-bd_dom_sf"/>
</dbReference>
<dbReference type="InterPro" id="IPR046335">
    <property type="entry name" value="LacI/GalR-like_sensor"/>
</dbReference>
<dbReference type="Pfam" id="PF13377">
    <property type="entry name" value="Peripla_BP_3"/>
    <property type="match status" value="1"/>
</dbReference>
<reference evidence="7" key="1">
    <citation type="journal article" date="2022" name="G3 (Bethesda)">
        <title>Unveiling the complete genome sequence of Alicyclobacillus acidoterrestris DSM 3922T, a taint-producing strain.</title>
        <authorList>
            <person name="Leonardo I.C."/>
            <person name="Barreto Crespo M.T."/>
            <person name="Gaspar F.B."/>
        </authorList>
    </citation>
    <scope>NUCLEOTIDE SEQUENCE [LARGE SCALE GENOMIC DNA]</scope>
    <source>
        <strain evidence="7">DSM 3922</strain>
    </source>
</reference>
<dbReference type="SUPFAM" id="SSF53822">
    <property type="entry name" value="Periplasmic binding protein-like I"/>
    <property type="match status" value="1"/>
</dbReference>